<dbReference type="EMBL" id="JADBEJ010000001">
    <property type="protein sequence ID" value="MBE1574310.1"/>
    <property type="molecule type" value="Genomic_DNA"/>
</dbReference>
<sequence>MDTEHWWGSPLLNRWPSDAVWASGSRDVSYGELRERVAQLVNVFGIAGIGPGSTVVLRLLPSLTLLWALFALWSRGAQVILVDPRLTREQVGRLVEFCQPQHHLSSGGANSAIVPFHSECEVVIEPRRKGLPAQTEHCLVQLTSGTTGKPRVVARTAESLLDEIDRFGGIPHMPRRGERLLLLSSLVHPFGLVGGVLHAMRAGVGLVFGQSYRPDEILRTLSTSAAEAVFGTPWHLSLLNRVEQVPELPGFRLAVSSGEILPPRLSDQFERRFGVRIGQAYGTTEVGIIAADLAGNWPPPSVGRPAPGVDIQLHDGELWVRTAQTPYLRNLLDAGADATPSRYADGWLNTHDRCDFDPATGVLRLHGRGDSTVSVGIGEMHLSQIEAKLRTHAEVAEVVVVAEPALELHIGTAGAVSEAELARWCSDHIGLHISPDDVYLVPEIPRTHNGKLVRSREMLYAAYASRSRFRRWHAARRRARTASPDSTERTSPSGLEE</sequence>
<dbReference type="InterPro" id="IPR000873">
    <property type="entry name" value="AMP-dep_synth/lig_dom"/>
</dbReference>
<proteinExistence type="predicted"/>
<evidence type="ECO:0000313" key="5">
    <source>
        <dbReference type="Proteomes" id="UP000656548"/>
    </source>
</evidence>
<dbReference type="PANTHER" id="PTHR43767:SF1">
    <property type="entry name" value="NONRIBOSOMAL PEPTIDE SYNTHASE PES1 (EUROFUNG)-RELATED"/>
    <property type="match status" value="1"/>
</dbReference>
<dbReference type="InterPro" id="IPR050237">
    <property type="entry name" value="ATP-dep_AMP-bd_enzyme"/>
</dbReference>
<dbReference type="InterPro" id="IPR025110">
    <property type="entry name" value="AMP-bd_C"/>
</dbReference>
<accession>A0ABR9L107</accession>
<evidence type="ECO:0000259" key="2">
    <source>
        <dbReference type="Pfam" id="PF00501"/>
    </source>
</evidence>
<dbReference type="Pfam" id="PF13193">
    <property type="entry name" value="AMP-binding_C"/>
    <property type="match status" value="1"/>
</dbReference>
<keyword evidence="4" id="KW-0436">Ligase</keyword>
<organism evidence="4 5">
    <name type="scientific">Amycolatopsis roodepoortensis</name>
    <dbReference type="NCBI Taxonomy" id="700274"/>
    <lineage>
        <taxon>Bacteria</taxon>
        <taxon>Bacillati</taxon>
        <taxon>Actinomycetota</taxon>
        <taxon>Actinomycetes</taxon>
        <taxon>Pseudonocardiales</taxon>
        <taxon>Pseudonocardiaceae</taxon>
        <taxon>Amycolatopsis</taxon>
    </lineage>
</organism>
<evidence type="ECO:0000313" key="4">
    <source>
        <dbReference type="EMBL" id="MBE1574310.1"/>
    </source>
</evidence>
<dbReference type="SUPFAM" id="SSF56801">
    <property type="entry name" value="Acetyl-CoA synthetase-like"/>
    <property type="match status" value="1"/>
</dbReference>
<dbReference type="CDD" id="cd04433">
    <property type="entry name" value="AFD_class_I"/>
    <property type="match status" value="1"/>
</dbReference>
<feature type="domain" description="AMP-dependent synthetase/ligase" evidence="2">
    <location>
        <begin position="14"/>
        <end position="317"/>
    </location>
</feature>
<dbReference type="InterPro" id="IPR042099">
    <property type="entry name" value="ANL_N_sf"/>
</dbReference>
<dbReference type="PANTHER" id="PTHR43767">
    <property type="entry name" value="LONG-CHAIN-FATTY-ACID--COA LIGASE"/>
    <property type="match status" value="1"/>
</dbReference>
<dbReference type="PROSITE" id="PS00455">
    <property type="entry name" value="AMP_BINDING"/>
    <property type="match status" value="1"/>
</dbReference>
<comment type="caution">
    <text evidence="4">The sequence shown here is derived from an EMBL/GenBank/DDBJ whole genome shotgun (WGS) entry which is preliminary data.</text>
</comment>
<evidence type="ECO:0000256" key="1">
    <source>
        <dbReference type="SAM" id="MobiDB-lite"/>
    </source>
</evidence>
<dbReference type="InterPro" id="IPR045851">
    <property type="entry name" value="AMP-bd_C_sf"/>
</dbReference>
<reference evidence="4 5" key="1">
    <citation type="submission" date="2020-10" db="EMBL/GenBank/DDBJ databases">
        <title>Sequencing the genomes of 1000 actinobacteria strains.</title>
        <authorList>
            <person name="Klenk H.-P."/>
        </authorList>
    </citation>
    <scope>NUCLEOTIDE SEQUENCE [LARGE SCALE GENOMIC DNA]</scope>
    <source>
        <strain evidence="4 5">DSM 46661</strain>
    </source>
</reference>
<keyword evidence="5" id="KW-1185">Reference proteome</keyword>
<dbReference type="RefSeq" id="WP_192741967.1">
    <property type="nucleotide sequence ID" value="NZ_JADBEJ010000001.1"/>
</dbReference>
<gene>
    <name evidence="4" type="ORF">H4W30_001339</name>
</gene>
<dbReference type="Gene3D" id="3.40.50.12780">
    <property type="entry name" value="N-terminal domain of ligase-like"/>
    <property type="match status" value="1"/>
</dbReference>
<dbReference type="GO" id="GO:0016874">
    <property type="term" value="F:ligase activity"/>
    <property type="evidence" value="ECO:0007669"/>
    <property type="project" value="UniProtKB-KW"/>
</dbReference>
<dbReference type="Gene3D" id="3.30.300.30">
    <property type="match status" value="1"/>
</dbReference>
<dbReference type="Pfam" id="PF00501">
    <property type="entry name" value="AMP-binding"/>
    <property type="match status" value="1"/>
</dbReference>
<name>A0ABR9L107_9PSEU</name>
<feature type="region of interest" description="Disordered" evidence="1">
    <location>
        <begin position="475"/>
        <end position="497"/>
    </location>
</feature>
<protein>
    <submittedName>
        <fullName evidence="4">Acyl-coenzyme A synthetase/AMP-(Fatty) acid ligase</fullName>
    </submittedName>
</protein>
<dbReference type="Proteomes" id="UP000656548">
    <property type="component" value="Unassembled WGS sequence"/>
</dbReference>
<evidence type="ECO:0000259" key="3">
    <source>
        <dbReference type="Pfam" id="PF13193"/>
    </source>
</evidence>
<feature type="domain" description="AMP-binding enzyme C-terminal" evidence="3">
    <location>
        <begin position="384"/>
        <end position="451"/>
    </location>
</feature>
<dbReference type="InterPro" id="IPR020845">
    <property type="entry name" value="AMP-binding_CS"/>
</dbReference>